<evidence type="ECO:0000256" key="1">
    <source>
        <dbReference type="SAM" id="Phobius"/>
    </source>
</evidence>
<feature type="transmembrane region" description="Helical" evidence="1">
    <location>
        <begin position="86"/>
        <end position="118"/>
    </location>
</feature>
<feature type="transmembrane region" description="Helical" evidence="1">
    <location>
        <begin position="47"/>
        <end position="66"/>
    </location>
</feature>
<name>Q13R13_PARXL</name>
<dbReference type="PATRIC" id="fig|266265.5.peg.5191"/>
<accession>Q13R13</accession>
<dbReference type="RefSeq" id="WP_011490844.1">
    <property type="nucleotide sequence ID" value="NC_007952.1"/>
</dbReference>
<feature type="transmembrane region" description="Helical" evidence="1">
    <location>
        <begin position="130"/>
        <end position="150"/>
    </location>
</feature>
<dbReference type="EMBL" id="CP000271">
    <property type="protein sequence ID" value="ABE33476.1"/>
    <property type="molecule type" value="Genomic_DNA"/>
</dbReference>
<dbReference type="InterPro" id="IPR009936">
    <property type="entry name" value="DUF1468"/>
</dbReference>
<feature type="domain" description="DUF1468" evidence="2">
    <location>
        <begin position="20"/>
        <end position="155"/>
    </location>
</feature>
<evidence type="ECO:0000313" key="4">
    <source>
        <dbReference type="Proteomes" id="UP000001817"/>
    </source>
</evidence>
<dbReference type="Proteomes" id="UP000001817">
    <property type="component" value="Chromosome 2"/>
</dbReference>
<keyword evidence="4" id="KW-1185">Reference proteome</keyword>
<dbReference type="Pfam" id="PF07331">
    <property type="entry name" value="TctB"/>
    <property type="match status" value="1"/>
</dbReference>
<proteinExistence type="predicted"/>
<dbReference type="eggNOG" id="ENOG50316R5">
    <property type="taxonomic scope" value="Bacteria"/>
</dbReference>
<feature type="transmembrane region" description="Helical" evidence="1">
    <location>
        <begin position="17"/>
        <end position="35"/>
    </location>
</feature>
<reference evidence="3 4" key="1">
    <citation type="journal article" date="2006" name="Proc. Natl. Acad. Sci. U.S.A.">
        <title>Burkholderia xenovorans LB400 harbors a multi-replicon, 9.73-Mbp genome shaped for versatility.</title>
        <authorList>
            <person name="Chain P.S."/>
            <person name="Denef V.J."/>
            <person name="Konstantinidis K.T."/>
            <person name="Vergez L.M."/>
            <person name="Agullo L."/>
            <person name="Reyes V.L."/>
            <person name="Hauser L."/>
            <person name="Cordova M."/>
            <person name="Gomez L."/>
            <person name="Gonzalez M."/>
            <person name="Land M."/>
            <person name="Lao V."/>
            <person name="Larimer F."/>
            <person name="LiPuma J.J."/>
            <person name="Mahenthiralingam E."/>
            <person name="Malfatti S.A."/>
            <person name="Marx C.J."/>
            <person name="Parnell J.J."/>
            <person name="Ramette A."/>
            <person name="Richardson P."/>
            <person name="Seeger M."/>
            <person name="Smith D."/>
            <person name="Spilker T."/>
            <person name="Sul W.J."/>
            <person name="Tsoi T.V."/>
            <person name="Ulrich L.E."/>
            <person name="Zhulin I.B."/>
            <person name="Tiedje J.M."/>
        </authorList>
    </citation>
    <scope>NUCLEOTIDE SEQUENCE [LARGE SCALE GENOMIC DNA]</scope>
    <source>
        <strain evidence="3 4">LB400</strain>
    </source>
</reference>
<keyword evidence="1" id="KW-0812">Transmembrane</keyword>
<protein>
    <submittedName>
        <fullName evidence="3">Tripartite tricarboxylate transporter(TTT) family, TctB (4TM) subunit</fullName>
    </submittedName>
</protein>
<evidence type="ECO:0000313" key="3">
    <source>
        <dbReference type="EMBL" id="ABE33476.1"/>
    </source>
</evidence>
<dbReference type="STRING" id="266265.Bxe_B2515"/>
<organism evidence="3 4">
    <name type="scientific">Paraburkholderia xenovorans (strain LB400)</name>
    <dbReference type="NCBI Taxonomy" id="266265"/>
    <lineage>
        <taxon>Bacteria</taxon>
        <taxon>Pseudomonadati</taxon>
        <taxon>Pseudomonadota</taxon>
        <taxon>Betaproteobacteria</taxon>
        <taxon>Burkholderiales</taxon>
        <taxon>Burkholderiaceae</taxon>
        <taxon>Paraburkholderia</taxon>
    </lineage>
</organism>
<dbReference type="AlphaFoldDB" id="Q13R13"/>
<keyword evidence="1" id="KW-1133">Transmembrane helix</keyword>
<dbReference type="KEGG" id="bxe:Bxe_B2515"/>
<sequence length="160" mass="17210">MSNGRERRFVTEYTRDYYGGALMLLVGLAAAFQGSRYGIGSMTHMKAGFYPVVLGVILAILGVIIAGSATRVPSGDTEDEAQPSEWRGWICIVSSILAFLLLGKFGGLLPASFAIVFISALGDRDNSVRAALIVATAISAVSVVLFWWALQLQFPLFSWG</sequence>
<gene>
    <name evidence="3" type="ORF">Bxe_B2515</name>
</gene>
<dbReference type="KEGG" id="bxb:DR64_4842"/>
<keyword evidence="1" id="KW-0472">Membrane</keyword>
<evidence type="ECO:0000259" key="2">
    <source>
        <dbReference type="Pfam" id="PF07331"/>
    </source>
</evidence>